<organism evidence="2 3">
    <name type="scientific">Orbilia javanica</name>
    <dbReference type="NCBI Taxonomy" id="47235"/>
    <lineage>
        <taxon>Eukaryota</taxon>
        <taxon>Fungi</taxon>
        <taxon>Dikarya</taxon>
        <taxon>Ascomycota</taxon>
        <taxon>Pezizomycotina</taxon>
        <taxon>Orbiliomycetes</taxon>
        <taxon>Orbiliales</taxon>
        <taxon>Orbiliaceae</taxon>
        <taxon>Orbilia</taxon>
    </lineage>
</organism>
<accession>A0AAN8N9F2</accession>
<sequence>MLQDDKFKDVANQGHELVKDIMHHADRINYTGRTFIRYIKKSKTPIFSFYERGLTREVIKIPYTFKEETDKSFRQIMVIVDPETTSAVLELGELEEAHPSDGDHSTIVKLRNPQDRTFTTVRDRITEIIQRAKTVAIPSQLDSSFCGSNDPDESIPSGSSDARPQKRLKLSQQTQG</sequence>
<comment type="caution">
    <text evidence="2">The sequence shown here is derived from an EMBL/GenBank/DDBJ whole genome shotgun (WGS) entry which is preliminary data.</text>
</comment>
<dbReference type="EMBL" id="JAVHNR010000002">
    <property type="protein sequence ID" value="KAK6352040.1"/>
    <property type="molecule type" value="Genomic_DNA"/>
</dbReference>
<dbReference type="AlphaFoldDB" id="A0AAN8N9F2"/>
<name>A0AAN8N9F2_9PEZI</name>
<protein>
    <submittedName>
        <fullName evidence="2">Uncharacterized protein</fullName>
    </submittedName>
</protein>
<proteinExistence type="predicted"/>
<evidence type="ECO:0000256" key="1">
    <source>
        <dbReference type="SAM" id="MobiDB-lite"/>
    </source>
</evidence>
<reference evidence="2 3" key="1">
    <citation type="submission" date="2019-10" db="EMBL/GenBank/DDBJ databases">
        <authorList>
            <person name="Palmer J.M."/>
        </authorList>
    </citation>
    <scope>NUCLEOTIDE SEQUENCE [LARGE SCALE GENOMIC DNA]</scope>
    <source>
        <strain evidence="2 3">TWF718</strain>
    </source>
</reference>
<feature type="region of interest" description="Disordered" evidence="1">
    <location>
        <begin position="140"/>
        <end position="176"/>
    </location>
</feature>
<dbReference type="Proteomes" id="UP001313282">
    <property type="component" value="Unassembled WGS sequence"/>
</dbReference>
<gene>
    <name evidence="2" type="ORF">TWF718_005189</name>
</gene>
<evidence type="ECO:0000313" key="2">
    <source>
        <dbReference type="EMBL" id="KAK6352040.1"/>
    </source>
</evidence>
<keyword evidence="3" id="KW-1185">Reference proteome</keyword>
<evidence type="ECO:0000313" key="3">
    <source>
        <dbReference type="Proteomes" id="UP001313282"/>
    </source>
</evidence>